<protein>
    <submittedName>
        <fullName evidence="2">Uncharacterized protein</fullName>
    </submittedName>
</protein>
<dbReference type="EMBL" id="BAIQ01000006">
    <property type="protein sequence ID" value="GAE14650.1"/>
    <property type="molecule type" value="Genomic_DNA"/>
</dbReference>
<accession>W4P4H7</accession>
<gene>
    <name evidence="2" type="ORF">JCM6292_815</name>
</gene>
<evidence type="ECO:0000313" key="2">
    <source>
        <dbReference type="EMBL" id="GAE14650.1"/>
    </source>
</evidence>
<name>W4P4H7_9BACE</name>
<keyword evidence="1" id="KW-1133">Transmembrane helix</keyword>
<keyword evidence="1" id="KW-0472">Membrane</keyword>
<organism evidence="2 3">
    <name type="scientific">Bacteroides pyogenes JCM 6292</name>
    <dbReference type="NCBI Taxonomy" id="1235809"/>
    <lineage>
        <taxon>Bacteria</taxon>
        <taxon>Pseudomonadati</taxon>
        <taxon>Bacteroidota</taxon>
        <taxon>Bacteroidia</taxon>
        <taxon>Bacteroidales</taxon>
        <taxon>Bacteroidaceae</taxon>
        <taxon>Bacteroides</taxon>
    </lineage>
</organism>
<proteinExistence type="predicted"/>
<keyword evidence="1" id="KW-0812">Transmembrane</keyword>
<evidence type="ECO:0000313" key="3">
    <source>
        <dbReference type="Proteomes" id="UP000018861"/>
    </source>
</evidence>
<dbReference type="AlphaFoldDB" id="W4P4H7"/>
<evidence type="ECO:0000256" key="1">
    <source>
        <dbReference type="SAM" id="Phobius"/>
    </source>
</evidence>
<sequence>MKQFLLVWFNVFIRVFFVLWNEYGLANDALIMEKALASFGFIGCNSVENSALNRCICLLSPHFQYGF</sequence>
<comment type="caution">
    <text evidence="2">The sequence shown here is derived from an EMBL/GenBank/DDBJ whole genome shotgun (WGS) entry which is preliminary data.</text>
</comment>
<feature type="transmembrane region" description="Helical" evidence="1">
    <location>
        <begin position="6"/>
        <end position="26"/>
    </location>
</feature>
<dbReference type="Proteomes" id="UP000018861">
    <property type="component" value="Unassembled WGS sequence"/>
</dbReference>
<reference evidence="2 3" key="1">
    <citation type="journal article" date="2014" name="Genome Announc.">
        <title>Draft Genome Sequences of Three Strains of Bacteroides pyogenes Isolated from a Cat and Swine.</title>
        <authorList>
            <person name="Sakamoto M."/>
            <person name="Oshima K."/>
            <person name="Suda W."/>
            <person name="Kitamura K."/>
            <person name="Iida T."/>
            <person name="Hattori M."/>
            <person name="Ohkuma M."/>
        </authorList>
    </citation>
    <scope>NUCLEOTIDE SEQUENCE [LARGE SCALE GENOMIC DNA]</scope>
    <source>
        <strain evidence="2 3">JCM 6292</strain>
    </source>
</reference>